<feature type="region of interest" description="Disordered" evidence="1">
    <location>
        <begin position="479"/>
        <end position="501"/>
    </location>
</feature>
<keyword evidence="2" id="KW-1133">Transmembrane helix</keyword>
<keyword evidence="2" id="KW-0472">Membrane</keyword>
<evidence type="ECO:0000256" key="2">
    <source>
        <dbReference type="SAM" id="Phobius"/>
    </source>
</evidence>
<dbReference type="GeneID" id="73338536"/>
<evidence type="ECO:0000256" key="1">
    <source>
        <dbReference type="SAM" id="MobiDB-lite"/>
    </source>
</evidence>
<dbReference type="AlphaFoldDB" id="A0A9Q8SKW2"/>
<keyword evidence="2" id="KW-0812">Transmembrane</keyword>
<dbReference type="KEGG" id="clup:CLUP02_04514"/>
<evidence type="ECO:0000313" key="4">
    <source>
        <dbReference type="Proteomes" id="UP000830671"/>
    </source>
</evidence>
<feature type="region of interest" description="Disordered" evidence="1">
    <location>
        <begin position="640"/>
        <end position="664"/>
    </location>
</feature>
<keyword evidence="4" id="KW-1185">Reference proteome</keyword>
<sequence>MTTRFRHFLGKYKSKFCYYVANSVNLRQITQLILVLFSLAAIVGPIVLLVFEYKKSPSSPLIILGFLSAAIATFFSSCVALWWWRFTHPPRDDNQQVIPWSRSGSESSSVGPTQTQLAAGPSNTQGTDFPLSPITEQASSSVTAEVNLSMPALVLEGILGSRANWDPRLLKCDLERCFEQMAVNASSDMWSPLPWMHLLSTQDLVDISLDVCTVKMLLASYEIWPNGDSSIKMIHKFPASTLASMDMRCRSQEYDTVDSQSNERRLLQDFNTSFTVSSRGNMPEVTQQRVNVAPSNFLHVIPLHGGSNSGIANSKVCVIGHGRLHSQQRMPPRHRDSQACHLNDDRLGKYESCQAGTQSPGFIRMVVHTLAFSRNEMMGTGSAANKHWTLQYCSPTQDGFIEEDEMRPGCRIADGRVRRTRTKTAFIQIHLSPPQNDGTTNHAIKVRGKAAMGTTDGSPWSLRILSYNLLDQWASLSMSKSREPDRSPSSAAVSVDQAKKHGEEEFVGKVGTLTVGEEKMSNDTHTDASVNRWKFEQLKVKRQLEATFEFDESIQRGFDIAPTNALRPSTGATLRYRTLQSVSDSDTFHILPCRQTRRRRVATKVANGVAFNFITFISNFTKEVGHGLIARRASLRQVHQKKRMANGGRDLPSGPFQQGPARKL</sequence>
<feature type="compositionally biased region" description="Polar residues" evidence="1">
    <location>
        <begin position="110"/>
        <end position="124"/>
    </location>
</feature>
<protein>
    <submittedName>
        <fullName evidence="3">Uncharacterized protein</fullName>
    </submittedName>
</protein>
<organism evidence="3 4">
    <name type="scientific">Colletotrichum lupini</name>
    <dbReference type="NCBI Taxonomy" id="145971"/>
    <lineage>
        <taxon>Eukaryota</taxon>
        <taxon>Fungi</taxon>
        <taxon>Dikarya</taxon>
        <taxon>Ascomycota</taxon>
        <taxon>Pezizomycotina</taxon>
        <taxon>Sordariomycetes</taxon>
        <taxon>Hypocreomycetidae</taxon>
        <taxon>Glomerellales</taxon>
        <taxon>Glomerellaceae</taxon>
        <taxon>Colletotrichum</taxon>
        <taxon>Colletotrichum acutatum species complex</taxon>
    </lineage>
</organism>
<feature type="transmembrane region" description="Helical" evidence="2">
    <location>
        <begin position="29"/>
        <end position="51"/>
    </location>
</feature>
<evidence type="ECO:0000313" key="3">
    <source>
        <dbReference type="EMBL" id="UQC79035.1"/>
    </source>
</evidence>
<dbReference type="RefSeq" id="XP_049140669.1">
    <property type="nucleotide sequence ID" value="XM_049283526.1"/>
</dbReference>
<gene>
    <name evidence="3" type="ORF">CLUP02_04514</name>
</gene>
<feature type="region of interest" description="Disordered" evidence="1">
    <location>
        <begin position="97"/>
        <end position="124"/>
    </location>
</feature>
<dbReference type="EMBL" id="CP019474">
    <property type="protein sequence ID" value="UQC79035.1"/>
    <property type="molecule type" value="Genomic_DNA"/>
</dbReference>
<reference evidence="3" key="1">
    <citation type="journal article" date="2021" name="Mol. Plant Microbe Interact.">
        <title>Complete Genome Sequence of the Plant-Pathogenic Fungus Colletotrichum lupini.</title>
        <authorList>
            <person name="Baroncelli R."/>
            <person name="Pensec F."/>
            <person name="Da Lio D."/>
            <person name="Boufleur T."/>
            <person name="Vicente I."/>
            <person name="Sarrocco S."/>
            <person name="Picot A."/>
            <person name="Baraldi E."/>
            <person name="Sukno S."/>
            <person name="Thon M."/>
            <person name="Le Floch G."/>
        </authorList>
    </citation>
    <scope>NUCLEOTIDE SEQUENCE</scope>
    <source>
        <strain evidence="3">IMI 504893</strain>
    </source>
</reference>
<name>A0A9Q8SKW2_9PEZI</name>
<feature type="transmembrane region" description="Helical" evidence="2">
    <location>
        <begin position="63"/>
        <end position="84"/>
    </location>
</feature>
<dbReference type="Proteomes" id="UP000830671">
    <property type="component" value="Chromosome 2"/>
</dbReference>
<accession>A0A9Q8SKW2</accession>
<proteinExistence type="predicted"/>